<dbReference type="GO" id="GO:1902201">
    <property type="term" value="P:negative regulation of bacterial-type flagellum-dependent cell motility"/>
    <property type="evidence" value="ECO:0007669"/>
    <property type="project" value="TreeGrafter"/>
</dbReference>
<dbReference type="InterPro" id="IPR000160">
    <property type="entry name" value="GGDEF_dom"/>
</dbReference>
<dbReference type="SMART" id="SM00267">
    <property type="entry name" value="GGDEF"/>
    <property type="match status" value="1"/>
</dbReference>
<feature type="transmembrane region" description="Helical" evidence="3">
    <location>
        <begin position="35"/>
        <end position="55"/>
    </location>
</feature>
<organism evidence="5 6">
    <name type="scientific">Mesorhizobium hungaricum</name>
    <dbReference type="NCBI Taxonomy" id="1566387"/>
    <lineage>
        <taxon>Bacteria</taxon>
        <taxon>Pseudomonadati</taxon>
        <taxon>Pseudomonadota</taxon>
        <taxon>Alphaproteobacteria</taxon>
        <taxon>Hyphomicrobiales</taxon>
        <taxon>Phyllobacteriaceae</taxon>
        <taxon>Mesorhizobium</taxon>
    </lineage>
</organism>
<name>A0A1C2DF39_9HYPH</name>
<dbReference type="Gene3D" id="3.30.70.270">
    <property type="match status" value="1"/>
</dbReference>
<dbReference type="AlphaFoldDB" id="A0A1C2DF39"/>
<dbReference type="STRING" id="1566387.QV13_27350"/>
<dbReference type="GO" id="GO:0052621">
    <property type="term" value="F:diguanylate cyclase activity"/>
    <property type="evidence" value="ECO:0007669"/>
    <property type="project" value="UniProtKB-EC"/>
</dbReference>
<dbReference type="FunFam" id="3.30.70.270:FF:000001">
    <property type="entry name" value="Diguanylate cyclase domain protein"/>
    <property type="match status" value="1"/>
</dbReference>
<dbReference type="PROSITE" id="PS50887">
    <property type="entry name" value="GGDEF"/>
    <property type="match status" value="1"/>
</dbReference>
<evidence type="ECO:0000256" key="3">
    <source>
        <dbReference type="SAM" id="Phobius"/>
    </source>
</evidence>
<keyword evidence="6" id="KW-1185">Reference proteome</keyword>
<evidence type="ECO:0000256" key="2">
    <source>
        <dbReference type="ARBA" id="ARBA00034247"/>
    </source>
</evidence>
<dbReference type="OrthoDB" id="9812260at2"/>
<comment type="caution">
    <text evidence="5">The sequence shown here is derived from an EMBL/GenBank/DDBJ whole genome shotgun (WGS) entry which is preliminary data.</text>
</comment>
<gene>
    <name evidence="5" type="ORF">QV13_27350</name>
</gene>
<keyword evidence="3" id="KW-0472">Membrane</keyword>
<proteinExistence type="predicted"/>
<protein>
    <recommendedName>
        <fullName evidence="1">diguanylate cyclase</fullName>
        <ecNumber evidence="1">2.7.7.65</ecNumber>
    </recommendedName>
</protein>
<keyword evidence="3" id="KW-1133">Transmembrane helix</keyword>
<dbReference type="Pfam" id="PF00990">
    <property type="entry name" value="GGDEF"/>
    <property type="match status" value="1"/>
</dbReference>
<comment type="catalytic activity">
    <reaction evidence="2">
        <text>2 GTP = 3',3'-c-di-GMP + 2 diphosphate</text>
        <dbReference type="Rhea" id="RHEA:24898"/>
        <dbReference type="ChEBI" id="CHEBI:33019"/>
        <dbReference type="ChEBI" id="CHEBI:37565"/>
        <dbReference type="ChEBI" id="CHEBI:58805"/>
        <dbReference type="EC" id="2.7.7.65"/>
    </reaction>
</comment>
<dbReference type="GO" id="GO:0005886">
    <property type="term" value="C:plasma membrane"/>
    <property type="evidence" value="ECO:0007669"/>
    <property type="project" value="TreeGrafter"/>
</dbReference>
<feature type="transmembrane region" description="Helical" evidence="3">
    <location>
        <begin position="122"/>
        <end position="140"/>
    </location>
</feature>
<reference evidence="5 6" key="1">
    <citation type="submission" date="2016-08" db="EMBL/GenBank/DDBJ databases">
        <title>Whole genome sequence of Mesorhizobium sp. strain UASWS1009 isolated from industrial sewage.</title>
        <authorList>
            <person name="Crovadore J."/>
            <person name="Calmin G."/>
            <person name="Chablais R."/>
            <person name="Cochard B."/>
            <person name="Lefort F."/>
        </authorList>
    </citation>
    <scope>NUCLEOTIDE SEQUENCE [LARGE SCALE GENOMIC DNA]</scope>
    <source>
        <strain evidence="5 6">UASWS1009</strain>
    </source>
</reference>
<keyword evidence="3" id="KW-0812">Transmembrane</keyword>
<feature type="transmembrane region" description="Helical" evidence="3">
    <location>
        <begin position="93"/>
        <end position="110"/>
    </location>
</feature>
<dbReference type="CDD" id="cd01949">
    <property type="entry name" value="GGDEF"/>
    <property type="match status" value="1"/>
</dbReference>
<dbReference type="InterPro" id="IPR050469">
    <property type="entry name" value="Diguanylate_Cyclase"/>
</dbReference>
<dbReference type="PANTHER" id="PTHR45138:SF9">
    <property type="entry name" value="DIGUANYLATE CYCLASE DGCM-RELATED"/>
    <property type="match status" value="1"/>
</dbReference>
<dbReference type="InterPro" id="IPR043128">
    <property type="entry name" value="Rev_trsase/Diguanyl_cyclase"/>
</dbReference>
<accession>A0A1C2DF39</accession>
<sequence>MSGANFILAINLFVAGLLAAAFMTIAAYDTRRVAARWLALGYAVGMAYFVVEFSIPAFNYATPPVVAAFAVFLAATLIFNIGLAHKYGIDPPWRFMTVFLVATSVIVYFVQDLPRQSFPRMMAYQFPYAAMQLIGLWIVWSSKQRRDKLDIFLMAVLAASALQFASKPLIAHALGGWGADPQAYLQTNYAMVSQSLGTVFAMAIALLLLVILVRDVLAEATSKSETDTLSGLLNRGGFKRHAEVALREAARQGLPVSLVIADLDHFKLVNDNFGHAYGDRVIEIFASFLRDAAGQSHLAARLGGEEFAVMLPGTNLATARLFAEGARSAFSALSIKGLPQTYRCTASFGVAELRPGEAFADLMNRADEALYGAKKSGRDQVRVAAGPIAMVPKPNGKPAGNGFNGRD</sequence>
<dbReference type="RefSeq" id="WP_024923127.1">
    <property type="nucleotide sequence ID" value="NZ_MDEO01000036.1"/>
</dbReference>
<dbReference type="PANTHER" id="PTHR45138">
    <property type="entry name" value="REGULATORY COMPONENTS OF SENSORY TRANSDUCTION SYSTEM"/>
    <property type="match status" value="1"/>
</dbReference>
<dbReference type="EC" id="2.7.7.65" evidence="1"/>
<dbReference type="NCBIfam" id="TIGR00254">
    <property type="entry name" value="GGDEF"/>
    <property type="match status" value="1"/>
</dbReference>
<feature type="domain" description="GGDEF" evidence="4">
    <location>
        <begin position="254"/>
        <end position="386"/>
    </location>
</feature>
<evidence type="ECO:0000259" key="4">
    <source>
        <dbReference type="PROSITE" id="PS50887"/>
    </source>
</evidence>
<evidence type="ECO:0000256" key="1">
    <source>
        <dbReference type="ARBA" id="ARBA00012528"/>
    </source>
</evidence>
<dbReference type="SUPFAM" id="SSF55073">
    <property type="entry name" value="Nucleotide cyclase"/>
    <property type="match status" value="1"/>
</dbReference>
<feature type="transmembrane region" description="Helical" evidence="3">
    <location>
        <begin position="152"/>
        <end position="171"/>
    </location>
</feature>
<feature type="transmembrane region" description="Helical" evidence="3">
    <location>
        <begin position="6"/>
        <end position="28"/>
    </location>
</feature>
<feature type="transmembrane region" description="Helical" evidence="3">
    <location>
        <begin position="191"/>
        <end position="213"/>
    </location>
</feature>
<dbReference type="EMBL" id="MDEO01000036">
    <property type="protein sequence ID" value="OCX13236.1"/>
    <property type="molecule type" value="Genomic_DNA"/>
</dbReference>
<feature type="transmembrane region" description="Helical" evidence="3">
    <location>
        <begin position="61"/>
        <end position="81"/>
    </location>
</feature>
<dbReference type="GO" id="GO:0043709">
    <property type="term" value="P:cell adhesion involved in single-species biofilm formation"/>
    <property type="evidence" value="ECO:0007669"/>
    <property type="project" value="TreeGrafter"/>
</dbReference>
<evidence type="ECO:0000313" key="5">
    <source>
        <dbReference type="EMBL" id="OCX13236.1"/>
    </source>
</evidence>
<dbReference type="Proteomes" id="UP000094412">
    <property type="component" value="Unassembled WGS sequence"/>
</dbReference>
<dbReference type="InterPro" id="IPR029787">
    <property type="entry name" value="Nucleotide_cyclase"/>
</dbReference>
<evidence type="ECO:0000313" key="6">
    <source>
        <dbReference type="Proteomes" id="UP000094412"/>
    </source>
</evidence>